<dbReference type="InterPro" id="IPR029063">
    <property type="entry name" value="SAM-dependent_MTases_sf"/>
</dbReference>
<dbReference type="EMBL" id="BOOI01000077">
    <property type="protein sequence ID" value="GIH88238.1"/>
    <property type="molecule type" value="Genomic_DNA"/>
</dbReference>
<organism evidence="2 3">
    <name type="scientific">Planobispora rosea</name>
    <dbReference type="NCBI Taxonomy" id="35762"/>
    <lineage>
        <taxon>Bacteria</taxon>
        <taxon>Bacillati</taxon>
        <taxon>Actinomycetota</taxon>
        <taxon>Actinomycetes</taxon>
        <taxon>Streptosporangiales</taxon>
        <taxon>Streptosporangiaceae</taxon>
        <taxon>Planobispora</taxon>
    </lineage>
</organism>
<dbReference type="SUPFAM" id="SSF53335">
    <property type="entry name" value="S-adenosyl-L-methionine-dependent methyltransferases"/>
    <property type="match status" value="1"/>
</dbReference>
<accession>A0A8J3S6N0</accession>
<dbReference type="AlphaFoldDB" id="A0A8J3S6N0"/>
<dbReference type="InterPro" id="IPR041698">
    <property type="entry name" value="Methyltransf_25"/>
</dbReference>
<evidence type="ECO:0000313" key="2">
    <source>
        <dbReference type="EMBL" id="GIH88238.1"/>
    </source>
</evidence>
<comment type="caution">
    <text evidence="2">The sequence shown here is derived from an EMBL/GenBank/DDBJ whole genome shotgun (WGS) entry which is preliminary data.</text>
</comment>
<proteinExistence type="predicted"/>
<feature type="domain" description="Methyltransferase" evidence="1">
    <location>
        <begin position="48"/>
        <end position="141"/>
    </location>
</feature>
<reference evidence="2" key="1">
    <citation type="submission" date="2021-01" db="EMBL/GenBank/DDBJ databases">
        <title>Whole genome shotgun sequence of Planobispora rosea NBRC 15558.</title>
        <authorList>
            <person name="Komaki H."/>
            <person name="Tamura T."/>
        </authorList>
    </citation>
    <scope>NUCLEOTIDE SEQUENCE</scope>
    <source>
        <strain evidence="2">NBRC 15558</strain>
    </source>
</reference>
<protein>
    <recommendedName>
        <fullName evidence="1">Methyltransferase domain-containing protein</fullName>
    </recommendedName>
</protein>
<sequence>MSAHATLFGFFNHAGFYDRMSRLFGFRPVYTRAVADVARAGLPAGSRVLDAGTGPGRVPIAIARDCPDLHAEGLDLSADMIAYARRAAAGNDRVSFTVGDVADLPHPDGAFDLVVSTMSQHHWDDPGAGVRELRRVLRPGGQLWIYDFRPALRRAEIAARAAFPGYTVRRERVNVLVGRLVAQPA</sequence>
<keyword evidence="3" id="KW-1185">Reference proteome</keyword>
<dbReference type="Gene3D" id="3.40.50.150">
    <property type="entry name" value="Vaccinia Virus protein VP39"/>
    <property type="match status" value="1"/>
</dbReference>
<evidence type="ECO:0000259" key="1">
    <source>
        <dbReference type="Pfam" id="PF13649"/>
    </source>
</evidence>
<name>A0A8J3S6N0_PLARO</name>
<gene>
    <name evidence="2" type="ORF">Pro02_66460</name>
</gene>
<dbReference type="RefSeq" id="WP_068923683.1">
    <property type="nucleotide sequence ID" value="NZ_BMQP01000051.1"/>
</dbReference>
<dbReference type="Proteomes" id="UP000655044">
    <property type="component" value="Unassembled WGS sequence"/>
</dbReference>
<dbReference type="CDD" id="cd02440">
    <property type="entry name" value="AdoMet_MTases"/>
    <property type="match status" value="1"/>
</dbReference>
<evidence type="ECO:0000313" key="3">
    <source>
        <dbReference type="Proteomes" id="UP000655044"/>
    </source>
</evidence>
<dbReference type="Pfam" id="PF13649">
    <property type="entry name" value="Methyltransf_25"/>
    <property type="match status" value="1"/>
</dbReference>
<dbReference type="PANTHER" id="PTHR43591">
    <property type="entry name" value="METHYLTRANSFERASE"/>
    <property type="match status" value="1"/>
</dbReference>